<accession>A0A921SNF8</accession>
<feature type="transmembrane region" description="Helical" evidence="2">
    <location>
        <begin position="170"/>
        <end position="198"/>
    </location>
</feature>
<feature type="compositionally biased region" description="Low complexity" evidence="1">
    <location>
        <begin position="458"/>
        <end position="473"/>
    </location>
</feature>
<dbReference type="InterPro" id="IPR005182">
    <property type="entry name" value="YdbS-like_PH"/>
</dbReference>
<comment type="caution">
    <text evidence="4">The sequence shown here is derived from an EMBL/GenBank/DDBJ whole genome shotgun (WGS) entry which is preliminary data.</text>
</comment>
<feature type="domain" description="YdbS-like PH" evidence="3">
    <location>
        <begin position="232"/>
        <end position="289"/>
    </location>
</feature>
<organism evidence="4 5">
    <name type="scientific">Brevibacterium senegalense</name>
    <dbReference type="NCBI Taxonomy" id="1033736"/>
    <lineage>
        <taxon>Bacteria</taxon>
        <taxon>Bacillati</taxon>
        <taxon>Actinomycetota</taxon>
        <taxon>Actinomycetes</taxon>
        <taxon>Micrococcales</taxon>
        <taxon>Brevibacteriaceae</taxon>
        <taxon>Brevibacterium</taxon>
    </lineage>
</organism>
<dbReference type="EMBL" id="DYUK01000111">
    <property type="protein sequence ID" value="HJG79828.1"/>
    <property type="molecule type" value="Genomic_DNA"/>
</dbReference>
<keyword evidence="2" id="KW-1133">Transmembrane helix</keyword>
<dbReference type="InterPro" id="IPR014529">
    <property type="entry name" value="UCP026631"/>
</dbReference>
<feature type="non-terminal residue" evidence="4">
    <location>
        <position position="1"/>
    </location>
</feature>
<evidence type="ECO:0000259" key="3">
    <source>
        <dbReference type="Pfam" id="PF03703"/>
    </source>
</evidence>
<dbReference type="PANTHER" id="PTHR34473">
    <property type="entry name" value="UPF0699 TRANSMEMBRANE PROTEIN YDBS"/>
    <property type="match status" value="1"/>
</dbReference>
<reference evidence="4" key="1">
    <citation type="journal article" date="2021" name="PeerJ">
        <title>Extensive microbial diversity within the chicken gut microbiome revealed by metagenomics and culture.</title>
        <authorList>
            <person name="Gilroy R."/>
            <person name="Ravi A."/>
            <person name="Getino M."/>
            <person name="Pursley I."/>
            <person name="Horton D.L."/>
            <person name="Alikhan N.F."/>
            <person name="Baker D."/>
            <person name="Gharbi K."/>
            <person name="Hall N."/>
            <person name="Watson M."/>
            <person name="Adriaenssens E.M."/>
            <person name="Foster-Nyarko E."/>
            <person name="Jarju S."/>
            <person name="Secka A."/>
            <person name="Antonio M."/>
            <person name="Oren A."/>
            <person name="Chaudhuri R.R."/>
            <person name="La Ragione R."/>
            <person name="Hildebrand F."/>
            <person name="Pallen M.J."/>
        </authorList>
    </citation>
    <scope>NUCLEOTIDE SEQUENCE</scope>
    <source>
        <strain evidence="4">ChiGjej5B5-7349</strain>
    </source>
</reference>
<sequence length="473" mass="49476">AHDRVQSVDISLPFIPRLFGLASLVFDVAGGSDSNITISYLSRADAEALREEILGHLRSRRAARAGAAAGAQQGGPAGHPTAPGGGPAAGVGAASAAGSGPAAPATRLTDAPTAPLGQRLLSRHATMLQQHAASAAVDLTGSLRELLAPYRLAPTAGEEGRLLRVPLHRLILSALLSTTVLVSIVVAIVLIAGAVVVAVLVSPAALLTSVFAIIPGLFALIGVLSSELGRANFTVALTQDGLRVSYGLASTTNRIIPLDRIQAVKITQPLLWRPAGWWRAEFTIASNAAEGETQNVLLPVGSADDVMLMLGLCLPDPRPVGTDARSLVLAGMQGPFGGGPEARAAEPSYRGRPRQSMWFDLFTWKRNAHALTGTLALIRSGRLARTLELVPHARVQALSLRQGPLQRALGLSTIALHISHGPIRPHFVHLPQAEAHHLFDHHVEVTRRSREELDAHSRGPAAGSPGASGRTTA</sequence>
<evidence type="ECO:0000256" key="1">
    <source>
        <dbReference type="SAM" id="MobiDB-lite"/>
    </source>
</evidence>
<dbReference type="AlphaFoldDB" id="A0A921SNF8"/>
<feature type="compositionally biased region" description="Low complexity" evidence="1">
    <location>
        <begin position="90"/>
        <end position="105"/>
    </location>
</feature>
<feature type="transmembrane region" description="Helical" evidence="2">
    <location>
        <begin position="204"/>
        <end position="224"/>
    </location>
</feature>
<dbReference type="PANTHER" id="PTHR34473:SF2">
    <property type="entry name" value="UPF0699 TRANSMEMBRANE PROTEIN YDBT"/>
    <property type="match status" value="1"/>
</dbReference>
<evidence type="ECO:0000313" key="4">
    <source>
        <dbReference type="EMBL" id="HJG79828.1"/>
    </source>
</evidence>
<feature type="domain" description="YdbS-like PH" evidence="3">
    <location>
        <begin position="2"/>
        <end position="53"/>
    </location>
</feature>
<feature type="compositionally biased region" description="Basic and acidic residues" evidence="1">
    <location>
        <begin position="445"/>
        <end position="457"/>
    </location>
</feature>
<feature type="region of interest" description="Disordered" evidence="1">
    <location>
        <begin position="64"/>
        <end position="109"/>
    </location>
</feature>
<feature type="domain" description="YdbS-like PH" evidence="3">
    <location>
        <begin position="377"/>
        <end position="435"/>
    </location>
</feature>
<evidence type="ECO:0000256" key="2">
    <source>
        <dbReference type="SAM" id="Phobius"/>
    </source>
</evidence>
<gene>
    <name evidence="4" type="ORF">K8V08_05390</name>
</gene>
<protein>
    <submittedName>
        <fullName evidence="4">PH domain-containing protein</fullName>
    </submittedName>
</protein>
<reference evidence="4" key="2">
    <citation type="submission" date="2021-09" db="EMBL/GenBank/DDBJ databases">
        <authorList>
            <person name="Gilroy R."/>
        </authorList>
    </citation>
    <scope>NUCLEOTIDE SEQUENCE</scope>
    <source>
        <strain evidence="4">ChiGjej5B5-7349</strain>
    </source>
</reference>
<evidence type="ECO:0000313" key="5">
    <source>
        <dbReference type="Proteomes" id="UP000784435"/>
    </source>
</evidence>
<feature type="region of interest" description="Disordered" evidence="1">
    <location>
        <begin position="445"/>
        <end position="473"/>
    </location>
</feature>
<dbReference type="Proteomes" id="UP000784435">
    <property type="component" value="Unassembled WGS sequence"/>
</dbReference>
<feature type="compositionally biased region" description="Gly residues" evidence="1">
    <location>
        <begin position="72"/>
        <end position="89"/>
    </location>
</feature>
<dbReference type="PIRSF" id="PIRSF026631">
    <property type="entry name" value="UCP026631"/>
    <property type="match status" value="1"/>
</dbReference>
<dbReference type="Pfam" id="PF03703">
    <property type="entry name" value="bPH_2"/>
    <property type="match status" value="3"/>
</dbReference>
<keyword evidence="2" id="KW-0472">Membrane</keyword>
<proteinExistence type="predicted"/>
<name>A0A921SNF8_9MICO</name>
<keyword evidence="2" id="KW-0812">Transmembrane</keyword>